<feature type="compositionally biased region" description="Acidic residues" evidence="1">
    <location>
        <begin position="374"/>
        <end position="384"/>
    </location>
</feature>
<evidence type="ECO:0000313" key="2">
    <source>
        <dbReference type="EMBL" id="TYL36742.1"/>
    </source>
</evidence>
<dbReference type="PROSITE" id="PS51318">
    <property type="entry name" value="TAT"/>
    <property type="match status" value="1"/>
</dbReference>
<gene>
    <name evidence="2" type="ORF">CV102_20925</name>
</gene>
<sequence length="401" mass="43460">MSGDSPNSVSRRTVMQGLGGLAAVSMSGATVAEAEEALTEELPTDPHTRDTYRAIVDAIIPETPHLEDELGPEHVPGGLEVELEKFLIWDFNHFHEIRLETLANTGEIDPVTDEAPSPDQLELNLVPGEEDSDLDALLEVDGIDTDVLDAVIDDLNDLLATLSGGLLSPSDEITREDVEETLDFGTVEALEVTIADALDEDETGPVDFDVFVETANETSNTVIQNYPYAELFPIVFDIAATEFILLGKNEDAVERGNEEFPGGGTFVQLSREDRLRCLWTIIDGGAIDRLDGLLEPIVTDVGILKFVVMAVNGLHGFGYYTEWSGYEDTKTATPTDRALNVPPSEVQSRQQTEYPGPQPGHAADWRHAVPGGFDDPEADDLDLDSDLKGDDVLEGIGGDTP</sequence>
<evidence type="ECO:0000256" key="1">
    <source>
        <dbReference type="SAM" id="MobiDB-lite"/>
    </source>
</evidence>
<dbReference type="AlphaFoldDB" id="A0A8J8TQP5"/>
<proteinExistence type="predicted"/>
<dbReference type="OrthoDB" id="196713at2157"/>
<comment type="caution">
    <text evidence="2">The sequence shown here is derived from an EMBL/GenBank/DDBJ whole genome shotgun (WGS) entry which is preliminary data.</text>
</comment>
<dbReference type="InterPro" id="IPR006311">
    <property type="entry name" value="TAT_signal"/>
</dbReference>
<organism evidence="2 3">
    <name type="scientific">Natronococcus pandeyae</name>
    <dbReference type="NCBI Taxonomy" id="2055836"/>
    <lineage>
        <taxon>Archaea</taxon>
        <taxon>Methanobacteriati</taxon>
        <taxon>Methanobacteriota</taxon>
        <taxon>Stenosarchaea group</taxon>
        <taxon>Halobacteria</taxon>
        <taxon>Halobacteriales</taxon>
        <taxon>Natrialbaceae</taxon>
        <taxon>Natronococcus</taxon>
    </lineage>
</organism>
<feature type="region of interest" description="Disordered" evidence="1">
    <location>
        <begin position="331"/>
        <end position="401"/>
    </location>
</feature>
<keyword evidence="3" id="KW-1185">Reference proteome</keyword>
<dbReference type="Proteomes" id="UP000766904">
    <property type="component" value="Unassembled WGS sequence"/>
</dbReference>
<reference evidence="2" key="1">
    <citation type="submission" date="2017-11" db="EMBL/GenBank/DDBJ databases">
        <authorList>
            <person name="Kajale S.C."/>
            <person name="Sharma A."/>
        </authorList>
    </citation>
    <scope>NUCLEOTIDE SEQUENCE</scope>
    <source>
        <strain evidence="2">LS1_42</strain>
    </source>
</reference>
<accession>A0A8J8TQP5</accession>
<name>A0A8J8TQP5_9EURY</name>
<evidence type="ECO:0000313" key="3">
    <source>
        <dbReference type="Proteomes" id="UP000766904"/>
    </source>
</evidence>
<protein>
    <submittedName>
        <fullName evidence="2">Uncharacterized protein</fullName>
    </submittedName>
</protein>
<dbReference type="EMBL" id="PHNJ01000015">
    <property type="protein sequence ID" value="TYL36742.1"/>
    <property type="molecule type" value="Genomic_DNA"/>
</dbReference>